<evidence type="ECO:0000256" key="2">
    <source>
        <dbReference type="ARBA" id="ARBA00023125"/>
    </source>
</evidence>
<dbReference type="PANTHER" id="PTHR43280:SF28">
    <property type="entry name" value="HTH-TYPE TRANSCRIPTIONAL ACTIVATOR RHAS"/>
    <property type="match status" value="1"/>
</dbReference>
<keyword evidence="3" id="KW-0804">Transcription</keyword>
<dbReference type="SUPFAM" id="SSF46689">
    <property type="entry name" value="Homeodomain-like"/>
    <property type="match status" value="2"/>
</dbReference>
<evidence type="ECO:0000259" key="4">
    <source>
        <dbReference type="PROSITE" id="PS01124"/>
    </source>
</evidence>
<evidence type="ECO:0000256" key="3">
    <source>
        <dbReference type="ARBA" id="ARBA00023163"/>
    </source>
</evidence>
<accession>A0ABY4HUG7</accession>
<dbReference type="Gene3D" id="1.10.10.60">
    <property type="entry name" value="Homeodomain-like"/>
    <property type="match status" value="2"/>
</dbReference>
<feature type="domain" description="HTH araC/xylS-type" evidence="4">
    <location>
        <begin position="185"/>
        <end position="283"/>
    </location>
</feature>
<dbReference type="RefSeq" id="WP_247809812.1">
    <property type="nucleotide sequence ID" value="NZ_CP095855.1"/>
</dbReference>
<dbReference type="Proteomes" id="UP000830198">
    <property type="component" value="Chromosome"/>
</dbReference>
<dbReference type="Pfam" id="PF02311">
    <property type="entry name" value="AraC_binding"/>
    <property type="match status" value="1"/>
</dbReference>
<evidence type="ECO:0000256" key="1">
    <source>
        <dbReference type="ARBA" id="ARBA00023015"/>
    </source>
</evidence>
<dbReference type="PROSITE" id="PS00041">
    <property type="entry name" value="HTH_ARAC_FAMILY_1"/>
    <property type="match status" value="1"/>
</dbReference>
<gene>
    <name evidence="5" type="ORF">MYF79_21035</name>
</gene>
<reference evidence="5 6" key="1">
    <citation type="submission" date="2022-04" db="EMBL/GenBank/DDBJ databases">
        <title>The arsenic-methylating capacity of Chitinophaga filiformis YT5 during chitin decomposition.</title>
        <authorList>
            <person name="Chen G."/>
            <person name="Liang Y."/>
        </authorList>
    </citation>
    <scope>NUCLEOTIDE SEQUENCE [LARGE SCALE GENOMIC DNA]</scope>
    <source>
        <strain evidence="5 6">YT5</strain>
    </source>
</reference>
<dbReference type="InterPro" id="IPR018062">
    <property type="entry name" value="HTH_AraC-typ_CS"/>
</dbReference>
<dbReference type="Pfam" id="PF12833">
    <property type="entry name" value="HTH_18"/>
    <property type="match status" value="1"/>
</dbReference>
<dbReference type="PANTHER" id="PTHR43280">
    <property type="entry name" value="ARAC-FAMILY TRANSCRIPTIONAL REGULATOR"/>
    <property type="match status" value="1"/>
</dbReference>
<name>A0ABY4HUG7_CHIFI</name>
<keyword evidence="1" id="KW-0805">Transcription regulation</keyword>
<dbReference type="InterPro" id="IPR020449">
    <property type="entry name" value="Tscrpt_reg_AraC-type_HTH"/>
</dbReference>
<dbReference type="InterPro" id="IPR003313">
    <property type="entry name" value="AraC-bd"/>
</dbReference>
<protein>
    <submittedName>
        <fullName evidence="5">AraC family transcriptional regulator</fullName>
    </submittedName>
</protein>
<dbReference type="SMART" id="SM00342">
    <property type="entry name" value="HTH_ARAC"/>
    <property type="match status" value="1"/>
</dbReference>
<keyword evidence="6" id="KW-1185">Reference proteome</keyword>
<keyword evidence="2" id="KW-0238">DNA-binding</keyword>
<dbReference type="InterPro" id="IPR009057">
    <property type="entry name" value="Homeodomain-like_sf"/>
</dbReference>
<dbReference type="PRINTS" id="PR00032">
    <property type="entry name" value="HTHARAC"/>
</dbReference>
<evidence type="ECO:0000313" key="6">
    <source>
        <dbReference type="Proteomes" id="UP000830198"/>
    </source>
</evidence>
<dbReference type="PROSITE" id="PS01124">
    <property type="entry name" value="HTH_ARAC_FAMILY_2"/>
    <property type="match status" value="1"/>
</dbReference>
<dbReference type="EMBL" id="CP095855">
    <property type="protein sequence ID" value="UPK67431.1"/>
    <property type="molecule type" value="Genomic_DNA"/>
</dbReference>
<dbReference type="InterPro" id="IPR018060">
    <property type="entry name" value="HTH_AraC"/>
</dbReference>
<sequence length="288" mass="33498">MSGERKFPDFILLNIGHAVHNADWNWKNVCSPFTRIHLIESGTAKIIRGGRTYELKKDHLYLTPSYIDHGYECEGPLSLYYIHIYEEMDGGPSIFDMVDFPVEIGADPLTIQLIQRLALINPDRRLQVYDPCSYDNSTTLIKNIAIHKTMPFAFEMEAQGIIRQVFSRFLVHASEKKLDLDKRILKCLHHIHTNIDKPINIEDLAALCFLTKDHFIRLFNRNMGRTPGKYINQKKIEKAQQIMLIRDLSIKDLAYSLGFENISYFNRLFKKMTGENPGSYRKNCLQDR</sequence>
<dbReference type="InterPro" id="IPR037923">
    <property type="entry name" value="HTH-like"/>
</dbReference>
<dbReference type="SUPFAM" id="SSF51215">
    <property type="entry name" value="Regulatory protein AraC"/>
    <property type="match status" value="1"/>
</dbReference>
<proteinExistence type="predicted"/>
<organism evidence="5 6">
    <name type="scientific">Chitinophaga filiformis</name>
    <name type="common">Myxococcus filiformis</name>
    <name type="synonym">Flexibacter filiformis</name>
    <dbReference type="NCBI Taxonomy" id="104663"/>
    <lineage>
        <taxon>Bacteria</taxon>
        <taxon>Pseudomonadati</taxon>
        <taxon>Bacteroidota</taxon>
        <taxon>Chitinophagia</taxon>
        <taxon>Chitinophagales</taxon>
        <taxon>Chitinophagaceae</taxon>
        <taxon>Chitinophaga</taxon>
    </lineage>
</organism>
<evidence type="ECO:0000313" key="5">
    <source>
        <dbReference type="EMBL" id="UPK67431.1"/>
    </source>
</evidence>